<dbReference type="EMBL" id="KI911190">
    <property type="protein sequence ID" value="ETR96729.1"/>
    <property type="molecule type" value="Genomic_DNA"/>
</dbReference>
<dbReference type="HOGENOM" id="CLU_034763_1_0_1"/>
<accession>A0A024RU82</accession>
<dbReference type="Pfam" id="PF12697">
    <property type="entry name" value="Abhydrolase_6"/>
    <property type="match status" value="1"/>
</dbReference>
<feature type="domain" description="AB hydrolase-1" evidence="1">
    <location>
        <begin position="86"/>
        <end position="351"/>
    </location>
</feature>
<dbReference type="OrthoDB" id="190201at2759"/>
<dbReference type="Proteomes" id="UP000024376">
    <property type="component" value="Unassembled WGS sequence"/>
</dbReference>
<dbReference type="KEGG" id="trr:M419DRAFT_93442"/>
<dbReference type="GO" id="GO:0016787">
    <property type="term" value="F:hydrolase activity"/>
    <property type="evidence" value="ECO:0007669"/>
    <property type="project" value="UniProtKB-KW"/>
</dbReference>
<protein>
    <submittedName>
        <fullName evidence="2">Alpha/beta-hydrolase</fullName>
    </submittedName>
</protein>
<evidence type="ECO:0000259" key="1">
    <source>
        <dbReference type="Pfam" id="PF12697"/>
    </source>
</evidence>
<dbReference type="SUPFAM" id="SSF53474">
    <property type="entry name" value="alpha/beta-Hydrolases"/>
    <property type="match status" value="1"/>
</dbReference>
<sequence>MATSRLVLAASSNCVELNIPVAAHANNTKFNTVRVDSNVDAVEFTLSREYISVGSIEVGGDYQISGHLCIPTNPRNGESILIIASHGVGFSKEVWDPTYRPDEFSFVDAALAQGYAVLAYDRLGAGRSSLPDAYDELQVPLQGEVLRALTELALDGKIITASEKTGASSGITEYTADKVVHVGHSYGSIITNWFLARYGSLSAGAILTGFLNDNQFANLKVEIADLSYAPEHNPALFANRTSGYLAFGSVTALQADSFKKETLDPNVLSLWNDRIQSSLGVGEVLTLGTGVGDLVEAFTGPLQIFVGENDFAFCAGQCAGTFNMTQLHGIYPNVKDLDVYLQPNTGHVVQLSLNATAGYKVIFDFLKKNGL</sequence>
<keyword evidence="2" id="KW-0378">Hydrolase</keyword>
<dbReference type="InterPro" id="IPR029058">
    <property type="entry name" value="AB_hydrolase_fold"/>
</dbReference>
<dbReference type="AlphaFoldDB" id="A0A024RU82"/>
<gene>
    <name evidence="2" type="ORF">M419DRAFT_93442</name>
</gene>
<reference evidence="3" key="1">
    <citation type="journal article" date="2013" name="Ind. Biotechnol.">
        <title>Comparative genomics analysis of Trichoderma reesei strains.</title>
        <authorList>
            <person name="Koike H."/>
            <person name="Aerts A."/>
            <person name="LaButti K."/>
            <person name="Grigoriev I.V."/>
            <person name="Baker S.E."/>
        </authorList>
    </citation>
    <scope>NUCLEOTIDE SEQUENCE [LARGE SCALE GENOMIC DNA]</scope>
    <source>
        <strain evidence="3">ATCC 56765 / BCRC 32924 / NRRL 11460 / Rut C-30</strain>
    </source>
</reference>
<dbReference type="InterPro" id="IPR000073">
    <property type="entry name" value="AB_hydrolase_1"/>
</dbReference>
<evidence type="ECO:0000313" key="2">
    <source>
        <dbReference type="EMBL" id="ETR96729.1"/>
    </source>
</evidence>
<proteinExistence type="predicted"/>
<organism evidence="2 3">
    <name type="scientific">Hypocrea jecorina (strain ATCC 56765 / BCRC 32924 / NRRL 11460 / Rut C-30)</name>
    <name type="common">Trichoderma reesei</name>
    <dbReference type="NCBI Taxonomy" id="1344414"/>
    <lineage>
        <taxon>Eukaryota</taxon>
        <taxon>Fungi</taxon>
        <taxon>Dikarya</taxon>
        <taxon>Ascomycota</taxon>
        <taxon>Pezizomycotina</taxon>
        <taxon>Sordariomycetes</taxon>
        <taxon>Hypocreomycetidae</taxon>
        <taxon>Hypocreales</taxon>
        <taxon>Hypocreaceae</taxon>
        <taxon>Trichoderma</taxon>
    </lineage>
</organism>
<name>A0A024RU82_HYPJR</name>
<dbReference type="Gene3D" id="3.40.50.1820">
    <property type="entry name" value="alpha/beta hydrolase"/>
    <property type="match status" value="1"/>
</dbReference>
<evidence type="ECO:0000313" key="3">
    <source>
        <dbReference type="Proteomes" id="UP000024376"/>
    </source>
</evidence>